<comment type="caution">
    <text evidence="1">The sequence shown here is derived from an EMBL/GenBank/DDBJ whole genome shotgun (WGS) entry which is preliminary data.</text>
</comment>
<dbReference type="AlphaFoldDB" id="A0A9D0Z104"/>
<name>A0A9D0Z104_9FIRM</name>
<dbReference type="EMBL" id="DVFK01000028">
    <property type="protein sequence ID" value="HIQ67316.1"/>
    <property type="molecule type" value="Genomic_DNA"/>
</dbReference>
<sequence length="105" mass="11588">RESEQASTPWISGDVVVDVSKVDNIRWIEIVDLSGQTLYKGKLFPVGVPGMEIDPNQCGLGLIGADEEKLILNLSDFVDGDMVDYTIKLDTTDSMKPTILWSSQE</sequence>
<reference evidence="1" key="2">
    <citation type="journal article" date="2021" name="PeerJ">
        <title>Extensive microbial diversity within the chicken gut microbiome revealed by metagenomics and culture.</title>
        <authorList>
            <person name="Gilroy R."/>
            <person name="Ravi A."/>
            <person name="Getino M."/>
            <person name="Pursley I."/>
            <person name="Horton D.L."/>
            <person name="Alikhan N.F."/>
            <person name="Baker D."/>
            <person name="Gharbi K."/>
            <person name="Hall N."/>
            <person name="Watson M."/>
            <person name="Adriaenssens E.M."/>
            <person name="Foster-Nyarko E."/>
            <person name="Jarju S."/>
            <person name="Secka A."/>
            <person name="Antonio M."/>
            <person name="Oren A."/>
            <person name="Chaudhuri R.R."/>
            <person name="La Ragione R."/>
            <person name="Hildebrand F."/>
            <person name="Pallen M.J."/>
        </authorList>
    </citation>
    <scope>NUCLEOTIDE SEQUENCE</scope>
    <source>
        <strain evidence="1">13361</strain>
    </source>
</reference>
<accession>A0A9D0Z104</accession>
<evidence type="ECO:0000313" key="2">
    <source>
        <dbReference type="Proteomes" id="UP000886796"/>
    </source>
</evidence>
<organism evidence="1 2">
    <name type="scientific">Candidatus Faecousia excrementigallinarum</name>
    <dbReference type="NCBI Taxonomy" id="2840806"/>
    <lineage>
        <taxon>Bacteria</taxon>
        <taxon>Bacillati</taxon>
        <taxon>Bacillota</taxon>
        <taxon>Clostridia</taxon>
        <taxon>Eubacteriales</taxon>
        <taxon>Oscillospiraceae</taxon>
        <taxon>Faecousia</taxon>
    </lineage>
</organism>
<protein>
    <submittedName>
        <fullName evidence="1">Uncharacterized protein</fullName>
    </submittedName>
</protein>
<gene>
    <name evidence="1" type="ORF">IAB74_02240</name>
</gene>
<reference evidence="1" key="1">
    <citation type="submission" date="2020-10" db="EMBL/GenBank/DDBJ databases">
        <authorList>
            <person name="Gilroy R."/>
        </authorList>
    </citation>
    <scope>NUCLEOTIDE SEQUENCE</scope>
    <source>
        <strain evidence="1">13361</strain>
    </source>
</reference>
<proteinExistence type="predicted"/>
<feature type="non-terminal residue" evidence="1">
    <location>
        <position position="1"/>
    </location>
</feature>
<evidence type="ECO:0000313" key="1">
    <source>
        <dbReference type="EMBL" id="HIQ67316.1"/>
    </source>
</evidence>
<dbReference type="Proteomes" id="UP000886796">
    <property type="component" value="Unassembled WGS sequence"/>
</dbReference>